<organism evidence="4 5">
    <name type="scientific">Paenibacillus paeoniae</name>
    <dbReference type="NCBI Taxonomy" id="2292705"/>
    <lineage>
        <taxon>Bacteria</taxon>
        <taxon>Bacillati</taxon>
        <taxon>Bacillota</taxon>
        <taxon>Bacilli</taxon>
        <taxon>Bacillales</taxon>
        <taxon>Paenibacillaceae</taxon>
        <taxon>Paenibacillus</taxon>
    </lineage>
</organism>
<comment type="caution">
    <text evidence="4">The sequence shown here is derived from an EMBL/GenBank/DDBJ whole genome shotgun (WGS) entry which is preliminary data.</text>
</comment>
<feature type="compositionally biased region" description="Basic residues" evidence="1">
    <location>
        <begin position="344"/>
        <end position="354"/>
    </location>
</feature>
<proteinExistence type="predicted"/>
<protein>
    <recommendedName>
        <fullName evidence="3">GerMN domain-containing protein</fullName>
    </recommendedName>
</protein>
<dbReference type="InterPro" id="IPR019606">
    <property type="entry name" value="GerMN"/>
</dbReference>
<evidence type="ECO:0000313" key="5">
    <source>
        <dbReference type="Proteomes" id="UP000261905"/>
    </source>
</evidence>
<feature type="region of interest" description="Disordered" evidence="1">
    <location>
        <begin position="334"/>
        <end position="354"/>
    </location>
</feature>
<name>A0A371PIZ7_9BACL</name>
<dbReference type="OrthoDB" id="1715058at2"/>
<feature type="chain" id="PRO_5038376179" description="GerMN domain-containing protein" evidence="2">
    <location>
        <begin position="23"/>
        <end position="354"/>
    </location>
</feature>
<accession>A0A371PIZ7</accession>
<dbReference type="PROSITE" id="PS51257">
    <property type="entry name" value="PROKAR_LIPOPROTEIN"/>
    <property type="match status" value="1"/>
</dbReference>
<dbReference type="Proteomes" id="UP000261905">
    <property type="component" value="Unassembled WGS sequence"/>
</dbReference>
<dbReference type="Pfam" id="PF10646">
    <property type="entry name" value="Germane"/>
    <property type="match status" value="2"/>
</dbReference>
<feature type="domain" description="GerMN" evidence="3">
    <location>
        <begin position="95"/>
        <end position="187"/>
    </location>
</feature>
<gene>
    <name evidence="4" type="ORF">DX130_02115</name>
</gene>
<feature type="region of interest" description="Disordered" evidence="1">
    <location>
        <begin position="31"/>
        <end position="60"/>
    </location>
</feature>
<evidence type="ECO:0000256" key="2">
    <source>
        <dbReference type="SAM" id="SignalP"/>
    </source>
</evidence>
<evidence type="ECO:0000256" key="1">
    <source>
        <dbReference type="SAM" id="MobiDB-lite"/>
    </source>
</evidence>
<keyword evidence="5" id="KW-1185">Reference proteome</keyword>
<reference evidence="4 5" key="1">
    <citation type="submission" date="2018-08" db="EMBL/GenBank/DDBJ databases">
        <title>Paenibacillus sp. M4BSY-1, whole genome shotgun sequence.</title>
        <authorList>
            <person name="Tuo L."/>
        </authorList>
    </citation>
    <scope>NUCLEOTIDE SEQUENCE [LARGE SCALE GENOMIC DNA]</scope>
    <source>
        <strain evidence="4 5">M4BSY-1</strain>
    </source>
</reference>
<evidence type="ECO:0000259" key="3">
    <source>
        <dbReference type="SMART" id="SM00909"/>
    </source>
</evidence>
<dbReference type="EMBL" id="QUBQ01000001">
    <property type="protein sequence ID" value="REK75895.1"/>
    <property type="molecule type" value="Genomic_DNA"/>
</dbReference>
<feature type="domain" description="GerMN" evidence="3">
    <location>
        <begin position="248"/>
        <end position="334"/>
    </location>
</feature>
<dbReference type="RefSeq" id="WP_116042451.1">
    <property type="nucleotide sequence ID" value="NZ_QUBQ01000001.1"/>
</dbReference>
<dbReference type="AlphaFoldDB" id="A0A371PIZ7"/>
<evidence type="ECO:0000313" key="4">
    <source>
        <dbReference type="EMBL" id="REK75895.1"/>
    </source>
</evidence>
<sequence length="354" mass="38503">MIQKKWIRRTAYVALMALPVLTAGCGLFSQQTSKSIDPPQQVEQTDGIEGESEPTGQAPAEGITASTLTVYLQDSNGYLAPVTVPAALTEKESAPQKALEIMVDSGAYASLLPEDFRALIPQGTQVLSYDYDVEHKIAKINLSEAFTDYPEQDERAIVEAITWTLTAMSGIQGVELQVEGEPLEEMPVAGFPIQGELTRTIGINIEQADGVNITSSYPVTLYFSAETLHEEQYYVPVTRLIERSDSTAHAALEQLIEGPLDKKKLTSVILPDVAVTNIEEKDGVLVVDLQDEAYVTGQLIPSEMLQAVVLSLTESTNASQVQIRINGETNLVDDSNNSYSKPVGRPHHVNALKS</sequence>
<feature type="signal peptide" evidence="2">
    <location>
        <begin position="1"/>
        <end position="22"/>
    </location>
</feature>
<keyword evidence="2" id="KW-0732">Signal</keyword>
<dbReference type="SMART" id="SM00909">
    <property type="entry name" value="Germane"/>
    <property type="match status" value="2"/>
</dbReference>